<evidence type="ECO:0000256" key="5">
    <source>
        <dbReference type="ARBA" id="ARBA00022975"/>
    </source>
</evidence>
<keyword evidence="9" id="KW-1185">Reference proteome</keyword>
<comment type="caution">
    <text evidence="6">Lacks conserved residue(s) required for the propagation of feature annotation.</text>
</comment>
<dbReference type="PANTHER" id="PTHR19278:SF9">
    <property type="entry name" value="URIDINE 5'-MONOPHOSPHATE SYNTHASE"/>
    <property type="match status" value="1"/>
</dbReference>
<feature type="domain" description="Phosphoribosyltransferase" evidence="7">
    <location>
        <begin position="56"/>
        <end position="152"/>
    </location>
</feature>
<dbReference type="InterPro" id="IPR029057">
    <property type="entry name" value="PRTase-like"/>
</dbReference>
<evidence type="ECO:0000256" key="2">
    <source>
        <dbReference type="ARBA" id="ARBA00011971"/>
    </source>
</evidence>
<comment type="pathway">
    <text evidence="1 6">Pyrimidine metabolism; UMP biosynthesis via de novo pathway; UMP from orotate: step 1/2.</text>
</comment>
<evidence type="ECO:0000256" key="4">
    <source>
        <dbReference type="ARBA" id="ARBA00022679"/>
    </source>
</evidence>
<dbReference type="RefSeq" id="WP_188654792.1">
    <property type="nucleotide sequence ID" value="NZ_BMIN01000013.1"/>
</dbReference>
<comment type="catalytic activity">
    <reaction evidence="6">
        <text>orotidine 5'-phosphate + diphosphate = orotate + 5-phospho-alpha-D-ribose 1-diphosphate</text>
        <dbReference type="Rhea" id="RHEA:10380"/>
        <dbReference type="ChEBI" id="CHEBI:30839"/>
        <dbReference type="ChEBI" id="CHEBI:33019"/>
        <dbReference type="ChEBI" id="CHEBI:57538"/>
        <dbReference type="ChEBI" id="CHEBI:58017"/>
        <dbReference type="EC" id="2.4.2.10"/>
    </reaction>
</comment>
<dbReference type="InterPro" id="IPR023031">
    <property type="entry name" value="OPRT"/>
</dbReference>
<keyword evidence="6" id="KW-0460">Magnesium</keyword>
<dbReference type="CDD" id="cd06223">
    <property type="entry name" value="PRTases_typeI"/>
    <property type="match status" value="1"/>
</dbReference>
<dbReference type="Gene3D" id="3.40.50.2020">
    <property type="match status" value="1"/>
</dbReference>
<evidence type="ECO:0000256" key="3">
    <source>
        <dbReference type="ARBA" id="ARBA00022676"/>
    </source>
</evidence>
<evidence type="ECO:0000256" key="6">
    <source>
        <dbReference type="HAMAP-Rule" id="MF_01208"/>
    </source>
</evidence>
<comment type="similarity">
    <text evidence="6">Belongs to the purine/pyrimidine phosphoribosyltransferase family. PyrE subfamily.</text>
</comment>
<dbReference type="NCBIfam" id="TIGR00336">
    <property type="entry name" value="pyrE"/>
    <property type="match status" value="1"/>
</dbReference>
<feature type="binding site" description="in other chain" evidence="6">
    <location>
        <begin position="122"/>
        <end position="130"/>
    </location>
    <ligand>
        <name>5-phospho-alpha-D-ribose 1-diphosphate</name>
        <dbReference type="ChEBI" id="CHEBI:58017"/>
        <note>ligand shared between dimeric partners</note>
    </ligand>
</feature>
<name>A0ABQ1QA42_9BACI</name>
<dbReference type="EC" id="2.4.2.10" evidence="2 6"/>
<proteinExistence type="inferred from homology"/>
<dbReference type="SUPFAM" id="SSF53271">
    <property type="entry name" value="PRTase-like"/>
    <property type="match status" value="1"/>
</dbReference>
<dbReference type="Proteomes" id="UP000642571">
    <property type="component" value="Unassembled WGS sequence"/>
</dbReference>
<dbReference type="GO" id="GO:0016757">
    <property type="term" value="F:glycosyltransferase activity"/>
    <property type="evidence" value="ECO:0007669"/>
    <property type="project" value="UniProtKB-KW"/>
</dbReference>
<comment type="cofactor">
    <cofactor evidence="6">
        <name>Mg(2+)</name>
        <dbReference type="ChEBI" id="CHEBI:18420"/>
    </cofactor>
</comment>
<comment type="caution">
    <text evidence="8">The sequence shown here is derived from an EMBL/GenBank/DDBJ whole genome shotgun (WGS) entry which is preliminary data.</text>
</comment>
<feature type="binding site" evidence="6">
    <location>
        <position position="96"/>
    </location>
    <ligand>
        <name>5-phospho-alpha-D-ribose 1-diphosphate</name>
        <dbReference type="ChEBI" id="CHEBI:58017"/>
        <note>ligand shared between dimeric partners</note>
    </ligand>
</feature>
<comment type="subunit">
    <text evidence="6">Homodimer.</text>
</comment>
<dbReference type="HAMAP" id="MF_01208">
    <property type="entry name" value="PyrE"/>
    <property type="match status" value="1"/>
</dbReference>
<keyword evidence="3 6" id="KW-0328">Glycosyltransferase</keyword>
<keyword evidence="4 6" id="KW-0808">Transferase</keyword>
<feature type="binding site" evidence="6">
    <location>
        <position position="100"/>
    </location>
    <ligand>
        <name>5-phospho-alpha-D-ribose 1-diphosphate</name>
        <dbReference type="ChEBI" id="CHEBI:58017"/>
        <note>ligand shared between dimeric partners</note>
    </ligand>
</feature>
<dbReference type="PANTHER" id="PTHR19278">
    <property type="entry name" value="OROTATE PHOSPHORIBOSYLTRANSFERASE"/>
    <property type="match status" value="1"/>
</dbReference>
<dbReference type="InterPro" id="IPR000836">
    <property type="entry name" value="PRTase_dom"/>
</dbReference>
<accession>A0ABQ1QA42</accession>
<evidence type="ECO:0000259" key="7">
    <source>
        <dbReference type="Pfam" id="PF00156"/>
    </source>
</evidence>
<evidence type="ECO:0000256" key="1">
    <source>
        <dbReference type="ARBA" id="ARBA00004889"/>
    </source>
</evidence>
<dbReference type="InterPro" id="IPR004467">
    <property type="entry name" value="Or_phspho_trans_dom"/>
</dbReference>
<keyword evidence="5 6" id="KW-0665">Pyrimidine biosynthesis</keyword>
<feature type="binding site" evidence="6">
    <location>
        <position position="126"/>
    </location>
    <ligand>
        <name>orotate</name>
        <dbReference type="ChEBI" id="CHEBI:30839"/>
    </ligand>
</feature>
<gene>
    <name evidence="6 8" type="primary">pyrE</name>
    <name evidence="8" type="ORF">GCM10011389_28060</name>
</gene>
<sequence length="213" mass="23817">MLTDKQIAKRLFEIEALQFSADQPFKWTSGILSPVYCDNRLVMSDVSLRREIAQSLAERIRVNYPEVEVIAGCATAGIPHAAWVAEILGLPMVYVRDKAKGHGKENQIEGKVKSGQKSVVIEDLISTGKSSIASAKALQEAGVEVHGVLALFSYELKKAEEAFKEASLQFQSLTTFPTLLEVMKEQKKVTTENYDRLKEWNQDPEAFSYNYQA</sequence>
<comment type="function">
    <text evidence="6">Catalyzes the transfer of a ribosyl phosphate group from 5-phosphoribose 1-diphosphate to orotate, leading to the formation of orotidine monophosphate (OMP).</text>
</comment>
<evidence type="ECO:0000313" key="8">
    <source>
        <dbReference type="EMBL" id="GGD18753.1"/>
    </source>
</evidence>
<dbReference type="Pfam" id="PF00156">
    <property type="entry name" value="Pribosyltran"/>
    <property type="match status" value="1"/>
</dbReference>
<protein>
    <recommendedName>
        <fullName evidence="2 6">Orotate phosphoribosyltransferase</fullName>
        <shortName evidence="6">OPRT</shortName>
        <shortName evidence="6">OPRTase</shortName>
        <ecNumber evidence="2 6">2.4.2.10</ecNumber>
    </recommendedName>
</protein>
<organism evidence="8 9">
    <name type="scientific">Pontibacillus salipaludis</name>
    <dbReference type="NCBI Taxonomy" id="1697394"/>
    <lineage>
        <taxon>Bacteria</taxon>
        <taxon>Bacillati</taxon>
        <taxon>Bacillota</taxon>
        <taxon>Bacilli</taxon>
        <taxon>Bacillales</taxon>
        <taxon>Bacillaceae</taxon>
        <taxon>Pontibacillus</taxon>
    </lineage>
</organism>
<evidence type="ECO:0000313" key="9">
    <source>
        <dbReference type="Proteomes" id="UP000642571"/>
    </source>
</evidence>
<reference evidence="9" key="1">
    <citation type="journal article" date="2019" name="Int. J. Syst. Evol. Microbiol.">
        <title>The Global Catalogue of Microorganisms (GCM) 10K type strain sequencing project: providing services to taxonomists for standard genome sequencing and annotation.</title>
        <authorList>
            <consortium name="The Broad Institute Genomics Platform"/>
            <consortium name="The Broad Institute Genome Sequencing Center for Infectious Disease"/>
            <person name="Wu L."/>
            <person name="Ma J."/>
        </authorList>
    </citation>
    <scope>NUCLEOTIDE SEQUENCE [LARGE SCALE GENOMIC DNA]</scope>
    <source>
        <strain evidence="9">CGMCC 1.15353</strain>
    </source>
</reference>
<feature type="binding site" evidence="6">
    <location>
        <position position="102"/>
    </location>
    <ligand>
        <name>5-phospho-alpha-D-ribose 1-diphosphate</name>
        <dbReference type="ChEBI" id="CHEBI:58017"/>
        <note>ligand shared between dimeric partners</note>
    </ligand>
</feature>
<dbReference type="EMBL" id="BMIN01000013">
    <property type="protein sequence ID" value="GGD18753.1"/>
    <property type="molecule type" value="Genomic_DNA"/>
</dbReference>